<dbReference type="PANTHER" id="PTHR11702:SF31">
    <property type="entry name" value="MITOCHONDRIAL RIBOSOME-ASSOCIATED GTPASE 2"/>
    <property type="match status" value="1"/>
</dbReference>
<dbReference type="SUPFAM" id="SSF82051">
    <property type="entry name" value="Obg GTP-binding protein N-terminal domain"/>
    <property type="match status" value="1"/>
</dbReference>
<evidence type="ECO:0000313" key="7">
    <source>
        <dbReference type="EMBL" id="VUZ43967.1"/>
    </source>
</evidence>
<evidence type="ECO:0000256" key="1">
    <source>
        <dbReference type="ARBA" id="ARBA00007699"/>
    </source>
</evidence>
<feature type="domain" description="Obg" evidence="6">
    <location>
        <begin position="35"/>
        <end position="210"/>
    </location>
</feature>
<dbReference type="GO" id="GO:0042254">
    <property type="term" value="P:ribosome biogenesis"/>
    <property type="evidence" value="ECO:0007669"/>
    <property type="project" value="UniProtKB-UniRule"/>
</dbReference>
<dbReference type="Pfam" id="PF01018">
    <property type="entry name" value="GTP1_OBG"/>
    <property type="match status" value="1"/>
</dbReference>
<name>A0A564Y9J5_HYMDI</name>
<dbReference type="SUPFAM" id="SSF52540">
    <property type="entry name" value="P-loop containing nucleoside triphosphate hydrolases"/>
    <property type="match status" value="1"/>
</dbReference>
<dbReference type="GO" id="GO:0005739">
    <property type="term" value="C:mitochondrion"/>
    <property type="evidence" value="ECO:0007669"/>
    <property type="project" value="TreeGrafter"/>
</dbReference>
<dbReference type="FunFam" id="2.70.210.12:FF:000001">
    <property type="entry name" value="GTPase Obg"/>
    <property type="match status" value="1"/>
</dbReference>
<dbReference type="GO" id="GO:0005525">
    <property type="term" value="F:GTP binding"/>
    <property type="evidence" value="ECO:0007669"/>
    <property type="project" value="UniProtKB-KW"/>
</dbReference>
<comment type="similarity">
    <text evidence="1">Belongs to the TRAFAC class OBG-HflX-like GTPase superfamily. OBG GTPase family.</text>
</comment>
<evidence type="ECO:0000313" key="8">
    <source>
        <dbReference type="Proteomes" id="UP000321570"/>
    </source>
</evidence>
<evidence type="ECO:0000256" key="4">
    <source>
        <dbReference type="ARBA" id="ARBA00023134"/>
    </source>
</evidence>
<dbReference type="GO" id="GO:0000287">
    <property type="term" value="F:magnesium ion binding"/>
    <property type="evidence" value="ECO:0007669"/>
    <property type="project" value="InterPro"/>
</dbReference>
<dbReference type="InterPro" id="IPR006073">
    <property type="entry name" value="GTP-bd"/>
</dbReference>
<dbReference type="InterPro" id="IPR027417">
    <property type="entry name" value="P-loop_NTPase"/>
</dbReference>
<dbReference type="PROSITE" id="PS51883">
    <property type="entry name" value="OBG"/>
    <property type="match status" value="1"/>
</dbReference>
<keyword evidence="2" id="KW-0690">Ribosome biogenesis</keyword>
<dbReference type="Pfam" id="PF01926">
    <property type="entry name" value="MMR_HSR1"/>
    <property type="match status" value="1"/>
</dbReference>
<dbReference type="Proteomes" id="UP000321570">
    <property type="component" value="Unassembled WGS sequence"/>
</dbReference>
<sequence>MVRSTFVLNLSRAVKEVGSRVQLKIKARSSGHTLNPFVDSKHVVVHAGRGGDGCIAFDRFFCNPHGGPSGGDGGNGGHIIFEADPAIHDLSHIGSILKAPDGCKGSGSNCHGANAKHLVVAVPLQTQIFSVSQKVDVGEDLTLLKVLSTPSETMIAARGGAGGRGNAFLACANQTHHSDAHWRVREATLRLAERGAVGQSRRLLLRMVSFADIGLVGLPNAGKSSLLRRLTRARPRVAPYPFTTIQPHVGTLEVPPLKGEEMLKLTIADLPGIIEGAATHNAGLGACFLSFIERCRALVYLIDVSTVLNGGGGESKNVSSSNATFKFAQQLGTLHRELQLFNPQLVDSSRLSLVVGTKIDLVVPPSGGSESLDKISQCLTEAARRVGLESPRILLISALRGDRIDELVKLFSNELVRCE</sequence>
<keyword evidence="8" id="KW-1185">Reference proteome</keyword>
<evidence type="ECO:0000259" key="6">
    <source>
        <dbReference type="PROSITE" id="PS51883"/>
    </source>
</evidence>
<dbReference type="EMBL" id="CABIJS010000122">
    <property type="protein sequence ID" value="VUZ43967.1"/>
    <property type="molecule type" value="Genomic_DNA"/>
</dbReference>
<keyword evidence="3" id="KW-0547">Nucleotide-binding</keyword>
<dbReference type="InterPro" id="IPR006169">
    <property type="entry name" value="GTP1_OBG_dom"/>
</dbReference>
<keyword evidence="4" id="KW-0342">GTP-binding</keyword>
<dbReference type="Gene3D" id="3.40.50.300">
    <property type="entry name" value="P-loop containing nucleotide triphosphate hydrolases"/>
    <property type="match status" value="1"/>
</dbReference>
<evidence type="ECO:0000256" key="2">
    <source>
        <dbReference type="ARBA" id="ARBA00022517"/>
    </source>
</evidence>
<protein>
    <recommendedName>
        <fullName evidence="9">OBG-type G domain-containing protein</fullName>
    </recommendedName>
</protein>
<dbReference type="GO" id="GO:0003924">
    <property type="term" value="F:GTPase activity"/>
    <property type="evidence" value="ECO:0007669"/>
    <property type="project" value="InterPro"/>
</dbReference>
<organism evidence="7 8">
    <name type="scientific">Hymenolepis diminuta</name>
    <name type="common">Rat tapeworm</name>
    <dbReference type="NCBI Taxonomy" id="6216"/>
    <lineage>
        <taxon>Eukaryota</taxon>
        <taxon>Metazoa</taxon>
        <taxon>Spiralia</taxon>
        <taxon>Lophotrochozoa</taxon>
        <taxon>Platyhelminthes</taxon>
        <taxon>Cestoda</taxon>
        <taxon>Eucestoda</taxon>
        <taxon>Cyclophyllidea</taxon>
        <taxon>Hymenolepididae</taxon>
        <taxon>Hymenolepis</taxon>
    </lineage>
</organism>
<dbReference type="Gene3D" id="2.70.210.12">
    <property type="entry name" value="GTP1/OBG domain"/>
    <property type="match status" value="1"/>
</dbReference>
<proteinExistence type="inferred from homology"/>
<accession>A0A564Y9J5</accession>
<reference evidence="7 8" key="1">
    <citation type="submission" date="2019-07" db="EMBL/GenBank/DDBJ databases">
        <authorList>
            <person name="Jastrzebski P J."/>
            <person name="Paukszto L."/>
            <person name="Jastrzebski P J."/>
        </authorList>
    </citation>
    <scope>NUCLEOTIDE SEQUENCE [LARGE SCALE GENOMIC DNA]</scope>
    <source>
        <strain evidence="7 8">WMS-il1</strain>
    </source>
</reference>
<evidence type="ECO:0000259" key="5">
    <source>
        <dbReference type="PROSITE" id="PS51710"/>
    </source>
</evidence>
<evidence type="ECO:0000256" key="3">
    <source>
        <dbReference type="ARBA" id="ARBA00022741"/>
    </source>
</evidence>
<dbReference type="InterPro" id="IPR031167">
    <property type="entry name" value="G_OBG"/>
</dbReference>
<dbReference type="InterPro" id="IPR036726">
    <property type="entry name" value="GTP1_OBG_dom_sf"/>
</dbReference>
<dbReference type="PANTHER" id="PTHR11702">
    <property type="entry name" value="DEVELOPMENTALLY REGULATED GTP-BINDING PROTEIN-RELATED"/>
    <property type="match status" value="1"/>
</dbReference>
<dbReference type="AlphaFoldDB" id="A0A564Y9J5"/>
<dbReference type="InterPro" id="IPR045086">
    <property type="entry name" value="OBG_GTPase"/>
</dbReference>
<dbReference type="PROSITE" id="PS51710">
    <property type="entry name" value="G_OBG"/>
    <property type="match status" value="1"/>
</dbReference>
<evidence type="ECO:0008006" key="9">
    <source>
        <dbReference type="Google" id="ProtNLM"/>
    </source>
</evidence>
<dbReference type="PRINTS" id="PR00326">
    <property type="entry name" value="GTP1OBG"/>
</dbReference>
<dbReference type="InterPro" id="IPR014100">
    <property type="entry name" value="GTP-bd_Obg/CgtA"/>
</dbReference>
<feature type="domain" description="OBG-type G" evidence="5">
    <location>
        <begin position="211"/>
        <end position="416"/>
    </location>
</feature>
<gene>
    <name evidence="7" type="ORF">WMSIL1_LOCUS4370</name>
</gene>
<dbReference type="PIRSF" id="PIRSF002401">
    <property type="entry name" value="GTP_bd_Obg/CgtA"/>
    <property type="match status" value="1"/>
</dbReference>